<reference evidence="1" key="1">
    <citation type="journal article" date="2023" name="Nat. Commun.">
        <title>Diploid and tetraploid genomes of Acorus and the evolution of monocots.</title>
        <authorList>
            <person name="Ma L."/>
            <person name="Liu K.W."/>
            <person name="Li Z."/>
            <person name="Hsiao Y.Y."/>
            <person name="Qi Y."/>
            <person name="Fu T."/>
            <person name="Tang G.D."/>
            <person name="Zhang D."/>
            <person name="Sun W.H."/>
            <person name="Liu D.K."/>
            <person name="Li Y."/>
            <person name="Chen G.Z."/>
            <person name="Liu X.D."/>
            <person name="Liao X.Y."/>
            <person name="Jiang Y.T."/>
            <person name="Yu X."/>
            <person name="Hao Y."/>
            <person name="Huang J."/>
            <person name="Zhao X.W."/>
            <person name="Ke S."/>
            <person name="Chen Y.Y."/>
            <person name="Wu W.L."/>
            <person name="Hsu J.L."/>
            <person name="Lin Y.F."/>
            <person name="Huang M.D."/>
            <person name="Li C.Y."/>
            <person name="Huang L."/>
            <person name="Wang Z.W."/>
            <person name="Zhao X."/>
            <person name="Zhong W.Y."/>
            <person name="Peng D.H."/>
            <person name="Ahmad S."/>
            <person name="Lan S."/>
            <person name="Zhang J.S."/>
            <person name="Tsai W.C."/>
            <person name="Van de Peer Y."/>
            <person name="Liu Z.J."/>
        </authorList>
    </citation>
    <scope>NUCLEOTIDE SEQUENCE</scope>
    <source>
        <strain evidence="1">CP</strain>
    </source>
</reference>
<name>A0AAV9ELD8_ACOCL</name>
<comment type="caution">
    <text evidence="1">The sequence shown here is derived from an EMBL/GenBank/DDBJ whole genome shotgun (WGS) entry which is preliminary data.</text>
</comment>
<protein>
    <submittedName>
        <fullName evidence="1">Uncharacterized protein</fullName>
    </submittedName>
</protein>
<accession>A0AAV9ELD8</accession>
<gene>
    <name evidence="1" type="ORF">QJS10_CPA06g01254</name>
</gene>
<organism evidence="1 2">
    <name type="scientific">Acorus calamus</name>
    <name type="common">Sweet flag</name>
    <dbReference type="NCBI Taxonomy" id="4465"/>
    <lineage>
        <taxon>Eukaryota</taxon>
        <taxon>Viridiplantae</taxon>
        <taxon>Streptophyta</taxon>
        <taxon>Embryophyta</taxon>
        <taxon>Tracheophyta</taxon>
        <taxon>Spermatophyta</taxon>
        <taxon>Magnoliopsida</taxon>
        <taxon>Liliopsida</taxon>
        <taxon>Acoraceae</taxon>
        <taxon>Acorus</taxon>
    </lineage>
</organism>
<reference evidence="1" key="2">
    <citation type="submission" date="2023-06" db="EMBL/GenBank/DDBJ databases">
        <authorList>
            <person name="Ma L."/>
            <person name="Liu K.-W."/>
            <person name="Li Z."/>
            <person name="Hsiao Y.-Y."/>
            <person name="Qi Y."/>
            <person name="Fu T."/>
            <person name="Tang G."/>
            <person name="Zhang D."/>
            <person name="Sun W.-H."/>
            <person name="Liu D.-K."/>
            <person name="Li Y."/>
            <person name="Chen G.-Z."/>
            <person name="Liu X.-D."/>
            <person name="Liao X.-Y."/>
            <person name="Jiang Y.-T."/>
            <person name="Yu X."/>
            <person name="Hao Y."/>
            <person name="Huang J."/>
            <person name="Zhao X.-W."/>
            <person name="Ke S."/>
            <person name="Chen Y.-Y."/>
            <person name="Wu W.-L."/>
            <person name="Hsu J.-L."/>
            <person name="Lin Y.-F."/>
            <person name="Huang M.-D."/>
            <person name="Li C.-Y."/>
            <person name="Huang L."/>
            <person name="Wang Z.-W."/>
            <person name="Zhao X."/>
            <person name="Zhong W.-Y."/>
            <person name="Peng D.-H."/>
            <person name="Ahmad S."/>
            <person name="Lan S."/>
            <person name="Zhang J.-S."/>
            <person name="Tsai W.-C."/>
            <person name="Van De Peer Y."/>
            <person name="Liu Z.-J."/>
        </authorList>
    </citation>
    <scope>NUCLEOTIDE SEQUENCE</scope>
    <source>
        <strain evidence="1">CP</strain>
        <tissue evidence="1">Leaves</tissue>
    </source>
</reference>
<evidence type="ECO:0000313" key="2">
    <source>
        <dbReference type="Proteomes" id="UP001180020"/>
    </source>
</evidence>
<dbReference type="EMBL" id="JAUJYO010000006">
    <property type="protein sequence ID" value="KAK1312952.1"/>
    <property type="molecule type" value="Genomic_DNA"/>
</dbReference>
<dbReference type="AlphaFoldDB" id="A0AAV9ELD8"/>
<evidence type="ECO:0000313" key="1">
    <source>
        <dbReference type="EMBL" id="KAK1312952.1"/>
    </source>
</evidence>
<proteinExistence type="predicted"/>
<sequence length="296" mass="33614">MAKDTPRTRPSQFQPKSLSRIGVLIVSGKIMYGSLARVLKAKKKKKPHTQMLQTDHRMLGKHNVVLEKTLRKEYLSHSIQDSNPSPLTWSVKNLLFDARESLECPPDGKLRLDDMARALAFRERSWVILLGDASRRLELINAIHVEPFSFATRRVGEVRRLHPGPSPNSRSSLWPLSHKRRRSSDVDGARADDPVLIFPLSTREVSVPFGLVEGFLALEEHRTRMSQLAQNLEDERAKDYAFGYHAGFLDDKSVRVFPSNRELSESYRLSLRRRRAAARAKEGTSSTLQAPDARPS</sequence>
<dbReference type="Proteomes" id="UP001180020">
    <property type="component" value="Unassembled WGS sequence"/>
</dbReference>
<keyword evidence="2" id="KW-1185">Reference proteome</keyword>